<dbReference type="NCBIfam" id="TIGR02532">
    <property type="entry name" value="IV_pilin_GFxxxE"/>
    <property type="match status" value="1"/>
</dbReference>
<dbReference type="SUPFAM" id="SSF54523">
    <property type="entry name" value="Pili subunits"/>
    <property type="match status" value="1"/>
</dbReference>
<proteinExistence type="predicted"/>
<keyword evidence="3" id="KW-1185">Reference proteome</keyword>
<dbReference type="Pfam" id="PF07963">
    <property type="entry name" value="N_methyl"/>
    <property type="match status" value="1"/>
</dbReference>
<dbReference type="Proteomes" id="UP000319143">
    <property type="component" value="Unassembled WGS sequence"/>
</dbReference>
<evidence type="ECO:0008006" key="4">
    <source>
        <dbReference type="Google" id="ProtNLM"/>
    </source>
</evidence>
<evidence type="ECO:0000313" key="3">
    <source>
        <dbReference type="Proteomes" id="UP000319143"/>
    </source>
</evidence>
<dbReference type="AlphaFoldDB" id="A0A5C6DCZ8"/>
<organism evidence="2 3">
    <name type="scientific">Novipirellula artificiosorum</name>
    <dbReference type="NCBI Taxonomy" id="2528016"/>
    <lineage>
        <taxon>Bacteria</taxon>
        <taxon>Pseudomonadati</taxon>
        <taxon>Planctomycetota</taxon>
        <taxon>Planctomycetia</taxon>
        <taxon>Pirellulales</taxon>
        <taxon>Pirellulaceae</taxon>
        <taxon>Novipirellula</taxon>
    </lineage>
</organism>
<evidence type="ECO:0000313" key="2">
    <source>
        <dbReference type="EMBL" id="TWU33754.1"/>
    </source>
</evidence>
<reference evidence="2 3" key="1">
    <citation type="submission" date="2019-02" db="EMBL/GenBank/DDBJ databases">
        <title>Deep-cultivation of Planctomycetes and their phenomic and genomic characterization uncovers novel biology.</title>
        <authorList>
            <person name="Wiegand S."/>
            <person name="Jogler M."/>
            <person name="Boedeker C."/>
            <person name="Pinto D."/>
            <person name="Vollmers J."/>
            <person name="Rivas-Marin E."/>
            <person name="Kohn T."/>
            <person name="Peeters S.H."/>
            <person name="Heuer A."/>
            <person name="Rast P."/>
            <person name="Oberbeckmann S."/>
            <person name="Bunk B."/>
            <person name="Jeske O."/>
            <person name="Meyerdierks A."/>
            <person name="Storesund J.E."/>
            <person name="Kallscheuer N."/>
            <person name="Luecker S."/>
            <person name="Lage O.M."/>
            <person name="Pohl T."/>
            <person name="Merkel B.J."/>
            <person name="Hornburger P."/>
            <person name="Mueller R.-W."/>
            <person name="Bruemmer F."/>
            <person name="Labrenz M."/>
            <person name="Spormann A.M."/>
            <person name="Op Den Camp H."/>
            <person name="Overmann J."/>
            <person name="Amann R."/>
            <person name="Jetten M.S.M."/>
            <person name="Mascher T."/>
            <person name="Medema M.H."/>
            <person name="Devos D.P."/>
            <person name="Kaster A.-K."/>
            <person name="Ovreas L."/>
            <person name="Rohde M."/>
            <person name="Galperin M.Y."/>
            <person name="Jogler C."/>
        </authorList>
    </citation>
    <scope>NUCLEOTIDE SEQUENCE [LARGE SCALE GENOMIC DNA]</scope>
    <source>
        <strain evidence="2 3">Poly41</strain>
    </source>
</reference>
<name>A0A5C6DCZ8_9BACT</name>
<sequence length="439" mass="47764">MRLRSVVIDRSRSRHHDSPAFGFTLVEILMVMAILSIMGAMVVTAVRGVTTSARKARTQSIIASIDSVLQEQYESYKYRAFSVEIPDLYDVARQTGSEVGFEVLSTEAARMRLIMNRDLQRMELPDRVADIKELVVGGPVAASLTAAANPVMIDTSDLDGDGDTEEIIGTRADLTSRKSFSVNWYDRGNNLPSRTASYRNRMSPTWVSITAADRALAETHQGAECLYLIMASSFVGGTPAIDAIPSSNIGDTDGDGMLEILDGWGQPLGFVRWPVGIVDTEASVDITNPDDFDLFRTDFSYAVGATPTSVEAMYVNSIPQARWKPWSIRPLVVSAGADGEFGITFNPVTAVSNGSVEQTGYSYVAPAWNWPADTDHMGIEVGGRSASIAYPDPYLRQFIANNLDSGIFTGKLPGQNLDGATEQENRADNVSNYQLQASQ</sequence>
<dbReference type="RefSeq" id="WP_231615858.1">
    <property type="nucleotide sequence ID" value="NZ_SJPV01000009.1"/>
</dbReference>
<evidence type="ECO:0000256" key="1">
    <source>
        <dbReference type="SAM" id="Phobius"/>
    </source>
</evidence>
<dbReference type="InterPro" id="IPR045584">
    <property type="entry name" value="Pilin-like"/>
</dbReference>
<dbReference type="Gene3D" id="3.30.700.10">
    <property type="entry name" value="Glycoprotein, Type 4 Pilin"/>
    <property type="match status" value="1"/>
</dbReference>
<accession>A0A5C6DCZ8</accession>
<keyword evidence="1" id="KW-1133">Transmembrane helix</keyword>
<protein>
    <recommendedName>
        <fullName evidence="4">Type II secretion system protein G</fullName>
    </recommendedName>
</protein>
<comment type="caution">
    <text evidence="2">The sequence shown here is derived from an EMBL/GenBank/DDBJ whole genome shotgun (WGS) entry which is preliminary data.</text>
</comment>
<keyword evidence="1" id="KW-0812">Transmembrane</keyword>
<keyword evidence="1" id="KW-0472">Membrane</keyword>
<dbReference type="EMBL" id="SJPV01000009">
    <property type="protein sequence ID" value="TWU33754.1"/>
    <property type="molecule type" value="Genomic_DNA"/>
</dbReference>
<dbReference type="InterPro" id="IPR012902">
    <property type="entry name" value="N_methyl_site"/>
</dbReference>
<gene>
    <name evidence="2" type="ORF">Poly41_47510</name>
</gene>
<feature type="transmembrane region" description="Helical" evidence="1">
    <location>
        <begin position="21"/>
        <end position="46"/>
    </location>
</feature>